<dbReference type="EMBL" id="JBHLVO010000027">
    <property type="protein sequence ID" value="MFC0273927.1"/>
    <property type="molecule type" value="Genomic_DNA"/>
</dbReference>
<gene>
    <name evidence="2" type="ORF">ACFFIX_21315</name>
</gene>
<evidence type="ECO:0000256" key="1">
    <source>
        <dbReference type="SAM" id="Phobius"/>
    </source>
</evidence>
<evidence type="ECO:0008006" key="4">
    <source>
        <dbReference type="Google" id="ProtNLM"/>
    </source>
</evidence>
<feature type="transmembrane region" description="Helical" evidence="1">
    <location>
        <begin position="73"/>
        <end position="93"/>
    </location>
</feature>
<reference evidence="2 3" key="1">
    <citation type="submission" date="2024-09" db="EMBL/GenBank/DDBJ databases">
        <authorList>
            <person name="Sun Q."/>
            <person name="Mori K."/>
        </authorList>
    </citation>
    <scope>NUCLEOTIDE SEQUENCE [LARGE SCALE GENOMIC DNA]</scope>
    <source>
        <strain evidence="2 3">CCM 7228</strain>
    </source>
</reference>
<evidence type="ECO:0000313" key="2">
    <source>
        <dbReference type="EMBL" id="MFC0273927.1"/>
    </source>
</evidence>
<organism evidence="2 3">
    <name type="scientific">Metabacillus herbersteinensis</name>
    <dbReference type="NCBI Taxonomy" id="283816"/>
    <lineage>
        <taxon>Bacteria</taxon>
        <taxon>Bacillati</taxon>
        <taxon>Bacillota</taxon>
        <taxon>Bacilli</taxon>
        <taxon>Bacillales</taxon>
        <taxon>Bacillaceae</taxon>
        <taxon>Metabacillus</taxon>
    </lineage>
</organism>
<feature type="transmembrane region" description="Helical" evidence="1">
    <location>
        <begin position="21"/>
        <end position="40"/>
    </location>
</feature>
<feature type="transmembrane region" description="Helical" evidence="1">
    <location>
        <begin position="46"/>
        <end position="66"/>
    </location>
</feature>
<evidence type="ECO:0000313" key="3">
    <source>
        <dbReference type="Proteomes" id="UP001589854"/>
    </source>
</evidence>
<keyword evidence="1" id="KW-0472">Membrane</keyword>
<accession>A0ABV6GLW9</accession>
<name>A0ABV6GLW9_9BACI</name>
<keyword evidence="3" id="KW-1185">Reference proteome</keyword>
<sequence length="94" mass="11103">METVEEKRKASTDKMFGRIRILIIVLIVIGEVINVQYFLFKPNWMLETLLNVLVASYLLMFTIQYFKKDWKKSFLFAMFCVLITVTNVLILFLG</sequence>
<keyword evidence="1" id="KW-1133">Transmembrane helix</keyword>
<dbReference type="Proteomes" id="UP001589854">
    <property type="component" value="Unassembled WGS sequence"/>
</dbReference>
<keyword evidence="1" id="KW-0812">Transmembrane</keyword>
<comment type="caution">
    <text evidence="2">The sequence shown here is derived from an EMBL/GenBank/DDBJ whole genome shotgun (WGS) entry which is preliminary data.</text>
</comment>
<proteinExistence type="predicted"/>
<dbReference type="RefSeq" id="WP_251157356.1">
    <property type="nucleotide sequence ID" value="NZ_JBHLVO010000027.1"/>
</dbReference>
<protein>
    <recommendedName>
        <fullName evidence="4">DUF4181 domain-containing protein</fullName>
    </recommendedName>
</protein>